<reference evidence="6" key="2">
    <citation type="submission" date="2025-09" db="UniProtKB">
        <authorList>
            <consortium name="Ensembl"/>
        </authorList>
    </citation>
    <scope>IDENTIFICATION</scope>
</reference>
<dbReference type="InterPro" id="IPR001841">
    <property type="entry name" value="Znf_RING"/>
</dbReference>
<dbReference type="Gene3D" id="3.30.40.10">
    <property type="entry name" value="Zinc/RING finger domain, C3HC4 (zinc finger)"/>
    <property type="match status" value="1"/>
</dbReference>
<evidence type="ECO:0000313" key="7">
    <source>
        <dbReference type="Proteomes" id="UP000694541"/>
    </source>
</evidence>
<sequence>MDESALLDLLECPVCLERLDASAKVLPCQHTFCKRCLLGIVSSRNELRCPECRTLVDCSVDELPSNILLVRLLDGIKQRPRKPGAGGGTGSTNALRVPINTVANCGSKDLQSSQVGQQQRVQARSPPVRLDTMNVKHEQGSYVLVEVNEGFAFGF</sequence>
<dbReference type="Ensembl" id="ENSANIT00000005484.1">
    <property type="protein sequence ID" value="ENSANIP00000005308.1"/>
    <property type="gene ID" value="ENSANIG00000003656.1"/>
</dbReference>
<evidence type="ECO:0000256" key="2">
    <source>
        <dbReference type="ARBA" id="ARBA00022771"/>
    </source>
</evidence>
<keyword evidence="1" id="KW-0479">Metal-binding</keyword>
<evidence type="ECO:0000256" key="3">
    <source>
        <dbReference type="ARBA" id="ARBA00022833"/>
    </source>
</evidence>
<accession>A0A8B9MB42</accession>
<keyword evidence="2 4" id="KW-0863">Zinc-finger</keyword>
<evidence type="ECO:0000256" key="4">
    <source>
        <dbReference type="PROSITE-ProRule" id="PRU00175"/>
    </source>
</evidence>
<reference evidence="6" key="1">
    <citation type="submission" date="2025-08" db="UniProtKB">
        <authorList>
            <consortium name="Ensembl"/>
        </authorList>
    </citation>
    <scope>IDENTIFICATION</scope>
</reference>
<dbReference type="PROSITE" id="PS00518">
    <property type="entry name" value="ZF_RING_1"/>
    <property type="match status" value="1"/>
</dbReference>
<evidence type="ECO:0000256" key="1">
    <source>
        <dbReference type="ARBA" id="ARBA00022723"/>
    </source>
</evidence>
<dbReference type="Pfam" id="PF00097">
    <property type="entry name" value="zf-C3HC4"/>
    <property type="match status" value="1"/>
</dbReference>
<feature type="domain" description="RING-type" evidence="5">
    <location>
        <begin position="12"/>
        <end position="53"/>
    </location>
</feature>
<evidence type="ECO:0000259" key="5">
    <source>
        <dbReference type="PROSITE" id="PS50089"/>
    </source>
</evidence>
<organism evidence="6 7">
    <name type="scientific">Accipiter nisus</name>
    <name type="common">Eurasian sparrowhawk</name>
    <dbReference type="NCBI Taxonomy" id="211598"/>
    <lineage>
        <taxon>Eukaryota</taxon>
        <taxon>Metazoa</taxon>
        <taxon>Chordata</taxon>
        <taxon>Craniata</taxon>
        <taxon>Vertebrata</taxon>
        <taxon>Euteleostomi</taxon>
        <taxon>Archelosauria</taxon>
        <taxon>Archosauria</taxon>
        <taxon>Dinosauria</taxon>
        <taxon>Saurischia</taxon>
        <taxon>Theropoda</taxon>
        <taxon>Coelurosauria</taxon>
        <taxon>Aves</taxon>
        <taxon>Neognathae</taxon>
        <taxon>Neoaves</taxon>
        <taxon>Telluraves</taxon>
        <taxon>Accipitrimorphae</taxon>
        <taxon>Accipitriformes</taxon>
        <taxon>Accipitridae</taxon>
        <taxon>Accipitrinae</taxon>
        <taxon>Accipiter</taxon>
    </lineage>
</organism>
<dbReference type="PROSITE" id="PS50089">
    <property type="entry name" value="ZF_RING_2"/>
    <property type="match status" value="1"/>
</dbReference>
<dbReference type="FunFam" id="3.30.40.10:FF:000077">
    <property type="entry name" value="E3 ubiquitin-protein ligase SH3RF1 isoform X1"/>
    <property type="match status" value="1"/>
</dbReference>
<proteinExistence type="predicted"/>
<dbReference type="Proteomes" id="UP000694541">
    <property type="component" value="Unplaced"/>
</dbReference>
<dbReference type="InterPro" id="IPR013083">
    <property type="entry name" value="Znf_RING/FYVE/PHD"/>
</dbReference>
<dbReference type="GO" id="GO:0008270">
    <property type="term" value="F:zinc ion binding"/>
    <property type="evidence" value="ECO:0007669"/>
    <property type="project" value="UniProtKB-KW"/>
</dbReference>
<dbReference type="PANTHER" id="PTHR25462">
    <property type="entry name" value="BONUS, ISOFORM C-RELATED"/>
    <property type="match status" value="1"/>
</dbReference>
<name>A0A8B9MB42_9AVES</name>
<dbReference type="InterPro" id="IPR047153">
    <property type="entry name" value="TRIM45/56/19-like"/>
</dbReference>
<protein>
    <recommendedName>
        <fullName evidence="5">RING-type domain-containing protein</fullName>
    </recommendedName>
</protein>
<evidence type="ECO:0000313" key="6">
    <source>
        <dbReference type="Ensembl" id="ENSANIP00000005308.1"/>
    </source>
</evidence>
<dbReference type="AlphaFoldDB" id="A0A8B9MB42"/>
<dbReference type="InterPro" id="IPR017907">
    <property type="entry name" value="Znf_RING_CS"/>
</dbReference>
<keyword evidence="3" id="KW-0862">Zinc</keyword>
<keyword evidence="7" id="KW-1185">Reference proteome</keyword>
<dbReference type="SUPFAM" id="SSF57850">
    <property type="entry name" value="RING/U-box"/>
    <property type="match status" value="1"/>
</dbReference>
<dbReference type="InterPro" id="IPR018957">
    <property type="entry name" value="Znf_C3HC4_RING-type"/>
</dbReference>
<dbReference type="PANTHER" id="PTHR25462:SF296">
    <property type="entry name" value="MEIOTIC P26, ISOFORM F"/>
    <property type="match status" value="1"/>
</dbReference>
<dbReference type="SMART" id="SM00184">
    <property type="entry name" value="RING"/>
    <property type="match status" value="1"/>
</dbReference>